<organism evidence="1 2">
    <name type="scientific">Drechslerella stenobrocha 248</name>
    <dbReference type="NCBI Taxonomy" id="1043628"/>
    <lineage>
        <taxon>Eukaryota</taxon>
        <taxon>Fungi</taxon>
        <taxon>Dikarya</taxon>
        <taxon>Ascomycota</taxon>
        <taxon>Pezizomycotina</taxon>
        <taxon>Orbiliomycetes</taxon>
        <taxon>Orbiliales</taxon>
        <taxon>Orbiliaceae</taxon>
        <taxon>Drechslerella</taxon>
    </lineage>
</organism>
<sequence length="116" mass="12539">MEKKGIGKCTKKLYDTPEETTNTVLDFVVEMEASALDGASSARVNQHDHQAARQMAEPIRGYGGSVEGSDGSVAFWDDASTGQTMSPCYRRMSRVHRLPSVIAAPPGTPVEIFSYG</sequence>
<dbReference type="Proteomes" id="UP000024837">
    <property type="component" value="Unassembled WGS sequence"/>
</dbReference>
<gene>
    <name evidence="1" type="ORF">DRE_06262</name>
</gene>
<dbReference type="EMBL" id="KI966431">
    <property type="protein sequence ID" value="EWC45123.1"/>
    <property type="molecule type" value="Genomic_DNA"/>
</dbReference>
<proteinExistence type="predicted"/>
<dbReference type="HOGENOM" id="CLU_2096828_0_0_1"/>
<reference evidence="1 2" key="1">
    <citation type="submission" date="2013-05" db="EMBL/GenBank/DDBJ databases">
        <title>Drechslerella stenobrocha genome reveals carnivorous origination and mechanical trapping mechanism of predatory fungi.</title>
        <authorList>
            <person name="Liu X."/>
            <person name="Zhang W."/>
            <person name="Liu K."/>
        </authorList>
    </citation>
    <scope>NUCLEOTIDE SEQUENCE [LARGE SCALE GENOMIC DNA]</scope>
    <source>
        <strain evidence="1 2">248</strain>
    </source>
</reference>
<name>W7HYV5_9PEZI</name>
<keyword evidence="2" id="KW-1185">Reference proteome</keyword>
<evidence type="ECO:0000313" key="1">
    <source>
        <dbReference type="EMBL" id="EWC45123.1"/>
    </source>
</evidence>
<evidence type="ECO:0000313" key="2">
    <source>
        <dbReference type="Proteomes" id="UP000024837"/>
    </source>
</evidence>
<dbReference type="OrthoDB" id="5296626at2759"/>
<dbReference type="AlphaFoldDB" id="W7HYV5"/>
<protein>
    <submittedName>
        <fullName evidence="1">Uncharacterized protein</fullName>
    </submittedName>
</protein>
<accession>W7HYV5</accession>